<dbReference type="Proteomes" id="UP000609346">
    <property type="component" value="Unassembled WGS sequence"/>
</dbReference>
<dbReference type="Gene3D" id="1.10.1760.20">
    <property type="match status" value="1"/>
</dbReference>
<evidence type="ECO:0000256" key="4">
    <source>
        <dbReference type="ARBA" id="ARBA00022692"/>
    </source>
</evidence>
<feature type="transmembrane region" description="Helical" evidence="8">
    <location>
        <begin position="6"/>
        <end position="25"/>
    </location>
</feature>
<keyword evidence="4 8" id="KW-0812">Transmembrane</keyword>
<protein>
    <submittedName>
        <fullName evidence="9">Rod shape-determining protein MreD</fullName>
    </submittedName>
</protein>
<feature type="transmembrane region" description="Helical" evidence="8">
    <location>
        <begin position="67"/>
        <end position="91"/>
    </location>
</feature>
<evidence type="ECO:0000256" key="2">
    <source>
        <dbReference type="ARBA" id="ARBA00007776"/>
    </source>
</evidence>
<gene>
    <name evidence="9" type="primary">mreD</name>
    <name evidence="9" type="ORF">H8B09_03275</name>
</gene>
<comment type="subcellular location">
    <subcellularLocation>
        <location evidence="1">Cell membrane</location>
        <topology evidence="1">Multi-pass membrane protein</topology>
    </subcellularLocation>
</comment>
<feature type="transmembrane region" description="Helical" evidence="8">
    <location>
        <begin position="103"/>
        <end position="125"/>
    </location>
</feature>
<accession>A0ABR8MSE3</accession>
<evidence type="ECO:0000313" key="9">
    <source>
        <dbReference type="EMBL" id="MBD3917760.1"/>
    </source>
</evidence>
<sequence length="175" mass="19983">MTIGRLGVVMFLLFVIESTLVPWFIPTSLVGRLYPHFTFVFVLYAAMYGTRHKALMLGLLYGLLQDVVFYGSLLGLHTFAMGLIGYVTGLLLEKRKVTMMSALFTIAVCCMVYEIIIYAVYRVFWFTRESLAYAVVDHMLLSTFLQLGFALAVYVPARRWVQSAIPVRQPEKEEE</sequence>
<dbReference type="EMBL" id="JACXZA010000001">
    <property type="protein sequence ID" value="MBD3917760.1"/>
    <property type="molecule type" value="Genomic_DNA"/>
</dbReference>
<proteinExistence type="inferred from homology"/>
<keyword evidence="10" id="KW-1185">Reference proteome</keyword>
<evidence type="ECO:0000256" key="7">
    <source>
        <dbReference type="ARBA" id="ARBA00023136"/>
    </source>
</evidence>
<dbReference type="NCBIfam" id="TIGR03426">
    <property type="entry name" value="shape_MreD"/>
    <property type="match status" value="1"/>
</dbReference>
<evidence type="ECO:0000256" key="6">
    <source>
        <dbReference type="ARBA" id="ARBA00022989"/>
    </source>
</evidence>
<evidence type="ECO:0000313" key="10">
    <source>
        <dbReference type="Proteomes" id="UP000609346"/>
    </source>
</evidence>
<keyword evidence="7 8" id="KW-0472">Membrane</keyword>
<feature type="transmembrane region" description="Helical" evidence="8">
    <location>
        <begin position="131"/>
        <end position="155"/>
    </location>
</feature>
<keyword evidence="5" id="KW-0133">Cell shape</keyword>
<evidence type="ECO:0000256" key="5">
    <source>
        <dbReference type="ARBA" id="ARBA00022960"/>
    </source>
</evidence>
<reference evidence="9 10" key="1">
    <citation type="submission" date="2020-09" db="EMBL/GenBank/DDBJ databases">
        <title>Paenibacillus sp. strain PR3 16S rRNA gene Genome sequencing and assembly.</title>
        <authorList>
            <person name="Kim J."/>
        </authorList>
    </citation>
    <scope>NUCLEOTIDE SEQUENCE [LARGE SCALE GENOMIC DNA]</scope>
    <source>
        <strain evidence="9 10">PR3</strain>
    </source>
</reference>
<keyword evidence="6 8" id="KW-1133">Transmembrane helix</keyword>
<organism evidence="9 10">
    <name type="scientific">Paenibacillus terricola</name>
    <dbReference type="NCBI Taxonomy" id="2763503"/>
    <lineage>
        <taxon>Bacteria</taxon>
        <taxon>Bacillati</taxon>
        <taxon>Bacillota</taxon>
        <taxon>Bacilli</taxon>
        <taxon>Bacillales</taxon>
        <taxon>Paenibacillaceae</taxon>
        <taxon>Paenibacillus</taxon>
    </lineage>
</organism>
<comment type="similarity">
    <text evidence="2">Belongs to the MreD family.</text>
</comment>
<dbReference type="RefSeq" id="WP_191202029.1">
    <property type="nucleotide sequence ID" value="NZ_JACXZA010000001.1"/>
</dbReference>
<name>A0ABR8MSE3_9BACL</name>
<evidence type="ECO:0000256" key="3">
    <source>
        <dbReference type="ARBA" id="ARBA00022475"/>
    </source>
</evidence>
<evidence type="ECO:0000256" key="1">
    <source>
        <dbReference type="ARBA" id="ARBA00004651"/>
    </source>
</evidence>
<evidence type="ECO:0000256" key="8">
    <source>
        <dbReference type="SAM" id="Phobius"/>
    </source>
</evidence>
<keyword evidence="3" id="KW-1003">Cell membrane</keyword>
<dbReference type="InterPro" id="IPR007227">
    <property type="entry name" value="Cell_shape_determining_MreD"/>
</dbReference>
<comment type="caution">
    <text evidence="9">The sequence shown here is derived from an EMBL/GenBank/DDBJ whole genome shotgun (WGS) entry which is preliminary data.</text>
</comment>
<dbReference type="Pfam" id="PF04093">
    <property type="entry name" value="MreD"/>
    <property type="match status" value="1"/>
</dbReference>